<proteinExistence type="predicted"/>
<protein>
    <submittedName>
        <fullName evidence="2">Uncharacterized protein</fullName>
    </submittedName>
</protein>
<gene>
    <name evidence="2" type="ORF">ACFP1B_04720</name>
</gene>
<evidence type="ECO:0000313" key="2">
    <source>
        <dbReference type="EMBL" id="MFC5912732.1"/>
    </source>
</evidence>
<dbReference type="InterPro" id="IPR011047">
    <property type="entry name" value="Quinoprotein_ADH-like_sf"/>
</dbReference>
<sequence length="385" mass="41106">MADAAAARLVTTLTAPLDRTRDAADAPQFLRWPAPGGGRPAADGGESAVGRRLLVQRGDDELVAVDPGSPDTAAVRFPAPWPRRFGSCTVAPDRGLAVFAGVHAVRAVDPSGAVRWEVGHGCWEGSCHTLHTTYEEYATDDRHLYADSGSAVFSADGSLVWAHIRGPVAASGPDPEALDEWLVIDAADGRVLGRADAETAAVGSDHVPHPDPARMGLCVGEGQDGVPMLWGRWDGGKLTVERFCDDERILTDVSPSGERFLTVTHYEETLGVHRTDDGSVLSELDTEHAVPRHPGADPDDEDADETLWDYTCGFLDEETVVAGTSERDEEYGEPRHWLVGTAGAPMRVTARIAYPFPVSGAPAALGDGTWYTVSEAGDALHVWSR</sequence>
<comment type="caution">
    <text evidence="2">The sequence shown here is derived from an EMBL/GenBank/DDBJ whole genome shotgun (WGS) entry which is preliminary data.</text>
</comment>
<evidence type="ECO:0000256" key="1">
    <source>
        <dbReference type="SAM" id="MobiDB-lite"/>
    </source>
</evidence>
<accession>A0ABW1GFI7</accession>
<feature type="region of interest" description="Disordered" evidence="1">
    <location>
        <begin position="24"/>
        <end position="46"/>
    </location>
</feature>
<keyword evidence="3" id="KW-1185">Reference proteome</keyword>
<dbReference type="EMBL" id="JBHSPU010000004">
    <property type="protein sequence ID" value="MFC5912732.1"/>
    <property type="molecule type" value="Genomic_DNA"/>
</dbReference>
<dbReference type="RefSeq" id="WP_344516874.1">
    <property type="nucleotide sequence ID" value="NZ_BAAATU010000045.1"/>
</dbReference>
<evidence type="ECO:0000313" key="3">
    <source>
        <dbReference type="Proteomes" id="UP001596200"/>
    </source>
</evidence>
<organism evidence="2 3">
    <name type="scientific">Streptomyces pulveraceus</name>
    <dbReference type="NCBI Taxonomy" id="68258"/>
    <lineage>
        <taxon>Bacteria</taxon>
        <taxon>Bacillati</taxon>
        <taxon>Actinomycetota</taxon>
        <taxon>Actinomycetes</taxon>
        <taxon>Kitasatosporales</taxon>
        <taxon>Streptomycetaceae</taxon>
        <taxon>Streptomyces</taxon>
    </lineage>
</organism>
<dbReference type="SUPFAM" id="SSF50998">
    <property type="entry name" value="Quinoprotein alcohol dehydrogenase-like"/>
    <property type="match status" value="1"/>
</dbReference>
<reference evidence="3" key="1">
    <citation type="journal article" date="2019" name="Int. J. Syst. Evol. Microbiol.">
        <title>The Global Catalogue of Microorganisms (GCM) 10K type strain sequencing project: providing services to taxonomists for standard genome sequencing and annotation.</title>
        <authorList>
            <consortium name="The Broad Institute Genomics Platform"/>
            <consortium name="The Broad Institute Genome Sequencing Center for Infectious Disease"/>
            <person name="Wu L."/>
            <person name="Ma J."/>
        </authorList>
    </citation>
    <scope>NUCLEOTIDE SEQUENCE [LARGE SCALE GENOMIC DNA]</scope>
    <source>
        <strain evidence="3">JCM 4147</strain>
    </source>
</reference>
<dbReference type="Proteomes" id="UP001596200">
    <property type="component" value="Unassembled WGS sequence"/>
</dbReference>
<name>A0ABW1GFI7_9ACTN</name>